<dbReference type="AlphaFoldDB" id="A0ABD5XYP5"/>
<keyword evidence="3" id="KW-1185">Reference proteome</keyword>
<feature type="region of interest" description="Disordered" evidence="1">
    <location>
        <begin position="293"/>
        <end position="314"/>
    </location>
</feature>
<dbReference type="Proteomes" id="UP001596432">
    <property type="component" value="Unassembled WGS sequence"/>
</dbReference>
<evidence type="ECO:0000313" key="2">
    <source>
        <dbReference type="EMBL" id="MFC7138673.1"/>
    </source>
</evidence>
<comment type="caution">
    <text evidence="2">The sequence shown here is derived from an EMBL/GenBank/DDBJ whole genome shotgun (WGS) entry which is preliminary data.</text>
</comment>
<organism evidence="2 3">
    <name type="scientific">Halosimplex aquaticum</name>
    <dbReference type="NCBI Taxonomy" id="3026162"/>
    <lineage>
        <taxon>Archaea</taxon>
        <taxon>Methanobacteriati</taxon>
        <taxon>Methanobacteriota</taxon>
        <taxon>Stenosarchaea group</taxon>
        <taxon>Halobacteria</taxon>
        <taxon>Halobacteriales</taxon>
        <taxon>Haloarculaceae</taxon>
        <taxon>Halosimplex</taxon>
    </lineage>
</organism>
<sequence>MTHETPSEQSWKSVATPFAVDLFAVAQSAEGPVAAGGSGTVVAERTDGWETVLEDGPGAKNRTLRSADVTDDGTRVWFAGASGAIGMYDLDRQRTYDYSYSKDISASWSAVDVSGPAGEESVLVANGSGTILPFDVDGLSPRYGGPVTPGSGAEITALAHAADGVGYAVDTTGTVYEAGAGGWEAVGIEQAASTLRDVTVGPDGRLYVASADGVLYRRDGATWTAVEVPASGLRAVDVHDGHVAVLAVGNVVYRRPLDGRDRWRKESTPTGNDLLSLALDGPDVAVGKSGTVVERPAASPPPEESPAPTEPSESRIDVCELLVSELVGRLEREELTALLRRREACDGSVVEQLNAASETESGPTELLAGADGSNLLVLPVAGADALSVVAARGGDACACECDRSERPCAALERLLDGC</sequence>
<accession>A0ABD5XYP5</accession>
<dbReference type="Pfam" id="PF20067">
    <property type="entry name" value="SSL_N"/>
    <property type="match status" value="1"/>
</dbReference>
<dbReference type="GeneID" id="78818914"/>
<reference evidence="2 3" key="1">
    <citation type="journal article" date="2019" name="Int. J. Syst. Evol. Microbiol.">
        <title>The Global Catalogue of Microorganisms (GCM) 10K type strain sequencing project: providing services to taxonomists for standard genome sequencing and annotation.</title>
        <authorList>
            <consortium name="The Broad Institute Genomics Platform"/>
            <consortium name="The Broad Institute Genome Sequencing Center for Infectious Disease"/>
            <person name="Wu L."/>
            <person name="Ma J."/>
        </authorList>
    </citation>
    <scope>NUCLEOTIDE SEQUENCE [LARGE SCALE GENOMIC DNA]</scope>
    <source>
        <strain evidence="2 3">XZYJT29</strain>
    </source>
</reference>
<proteinExistence type="predicted"/>
<gene>
    <name evidence="2" type="ORF">ACFQMA_02335</name>
</gene>
<protein>
    <submittedName>
        <fullName evidence="2">WD40/YVTN/BNR-like repeat-containing protein</fullName>
    </submittedName>
</protein>
<name>A0ABD5XYP5_9EURY</name>
<evidence type="ECO:0000256" key="1">
    <source>
        <dbReference type="SAM" id="MobiDB-lite"/>
    </source>
</evidence>
<dbReference type="RefSeq" id="WP_274324288.1">
    <property type="nucleotide sequence ID" value="NZ_CP118158.1"/>
</dbReference>
<dbReference type="SUPFAM" id="SSF69322">
    <property type="entry name" value="Tricorn protease domain 2"/>
    <property type="match status" value="1"/>
</dbReference>
<feature type="compositionally biased region" description="Pro residues" evidence="1">
    <location>
        <begin position="298"/>
        <end position="309"/>
    </location>
</feature>
<dbReference type="EMBL" id="JBHTAS010000001">
    <property type="protein sequence ID" value="MFC7138673.1"/>
    <property type="molecule type" value="Genomic_DNA"/>
</dbReference>
<feature type="region of interest" description="Disordered" evidence="1">
    <location>
        <begin position="263"/>
        <end position="282"/>
    </location>
</feature>
<evidence type="ECO:0000313" key="3">
    <source>
        <dbReference type="Proteomes" id="UP001596432"/>
    </source>
</evidence>
<dbReference type="Gene3D" id="2.115.10.10">
    <property type="entry name" value="Tachylectin 2"/>
    <property type="match status" value="1"/>
</dbReference>